<evidence type="ECO:0000313" key="3">
    <source>
        <dbReference type="Proteomes" id="UP001156629"/>
    </source>
</evidence>
<keyword evidence="1" id="KW-0472">Membrane</keyword>
<evidence type="ECO:0000313" key="2">
    <source>
        <dbReference type="EMBL" id="GLQ65150.1"/>
    </source>
</evidence>
<comment type="caution">
    <text evidence="2">The sequence shown here is derived from an EMBL/GenBank/DDBJ whole genome shotgun (WGS) entry which is preliminary data.</text>
</comment>
<name>A0ABQ5WQC4_9PROT</name>
<proteinExistence type="predicted"/>
<organism evidence="2 3">
    <name type="scientific">Gluconobacter kondonii</name>
    <dbReference type="NCBI Taxonomy" id="941463"/>
    <lineage>
        <taxon>Bacteria</taxon>
        <taxon>Pseudomonadati</taxon>
        <taxon>Pseudomonadota</taxon>
        <taxon>Alphaproteobacteria</taxon>
        <taxon>Acetobacterales</taxon>
        <taxon>Acetobacteraceae</taxon>
        <taxon>Gluconobacter</taxon>
    </lineage>
</organism>
<gene>
    <name evidence="2" type="ORF">GCM10007870_07340</name>
</gene>
<feature type="transmembrane region" description="Helical" evidence="1">
    <location>
        <begin position="43"/>
        <end position="61"/>
    </location>
</feature>
<keyword evidence="1" id="KW-0812">Transmembrane</keyword>
<keyword evidence="3" id="KW-1185">Reference proteome</keyword>
<reference evidence="3" key="1">
    <citation type="journal article" date="2019" name="Int. J. Syst. Evol. Microbiol.">
        <title>The Global Catalogue of Microorganisms (GCM) 10K type strain sequencing project: providing services to taxonomists for standard genome sequencing and annotation.</title>
        <authorList>
            <consortium name="The Broad Institute Genomics Platform"/>
            <consortium name="The Broad Institute Genome Sequencing Center for Infectious Disease"/>
            <person name="Wu L."/>
            <person name="Ma J."/>
        </authorList>
    </citation>
    <scope>NUCLEOTIDE SEQUENCE [LARGE SCALE GENOMIC DNA]</scope>
    <source>
        <strain evidence="3">NBRC 3266</strain>
    </source>
</reference>
<keyword evidence="1" id="KW-1133">Transmembrane helix</keyword>
<protein>
    <submittedName>
        <fullName evidence="2">Uncharacterized protein</fullName>
    </submittedName>
</protein>
<accession>A0ABQ5WQC4</accession>
<evidence type="ECO:0000256" key="1">
    <source>
        <dbReference type="SAM" id="Phobius"/>
    </source>
</evidence>
<sequence length="82" mass="9046">MLRYARLQKPAWLQRAGVFRFVLPLVTLALCFAERASTAVPVWIATFSVAGLLVALGWAGLARYRELLVTSANVRAKTLGKE</sequence>
<dbReference type="EMBL" id="BSNV01000002">
    <property type="protein sequence ID" value="GLQ65150.1"/>
    <property type="molecule type" value="Genomic_DNA"/>
</dbReference>
<dbReference type="Proteomes" id="UP001156629">
    <property type="component" value="Unassembled WGS sequence"/>
</dbReference>